<name>A0A1G9LE66_9FIRM</name>
<dbReference type="PANTHER" id="PTHR33531">
    <property type="entry name" value="RUBRERYTHRIN SUBFAMILY"/>
    <property type="match status" value="1"/>
</dbReference>
<sequence length="166" mass="20004">MDDIYQFAIDFEQENQEFYRECADNAENERLKNVFVELAQEEEKHEKIVRELAEERVGEEEVESDIVPRAREAFEKIVEDFQQQGSENLTVDQVDIYREAQELEQKSSNFYTEKAEETDQEDVREVFEKLAAEEKKHEEILENIIEMVNKPQTWLDDPEWYHLDEY</sequence>
<dbReference type="CDD" id="cd01045">
    <property type="entry name" value="Ferritin_like_AB"/>
    <property type="match status" value="1"/>
</dbReference>
<keyword evidence="1" id="KW-0175">Coiled coil</keyword>
<dbReference type="AlphaFoldDB" id="A0A1G9LE66"/>
<feature type="coiled-coil region" evidence="1">
    <location>
        <begin position="123"/>
        <end position="150"/>
    </location>
</feature>
<organism evidence="3 4">
    <name type="scientific">Halarsenatibacter silvermanii</name>
    <dbReference type="NCBI Taxonomy" id="321763"/>
    <lineage>
        <taxon>Bacteria</taxon>
        <taxon>Bacillati</taxon>
        <taxon>Bacillota</taxon>
        <taxon>Clostridia</taxon>
        <taxon>Halanaerobiales</taxon>
        <taxon>Halarsenatibacteraceae</taxon>
        <taxon>Halarsenatibacter</taxon>
    </lineage>
</organism>
<evidence type="ECO:0000256" key="1">
    <source>
        <dbReference type="SAM" id="Coils"/>
    </source>
</evidence>
<dbReference type="EMBL" id="FNGO01000006">
    <property type="protein sequence ID" value="SDL60238.1"/>
    <property type="molecule type" value="Genomic_DNA"/>
</dbReference>
<dbReference type="GO" id="GO:0046872">
    <property type="term" value="F:metal ion binding"/>
    <property type="evidence" value="ECO:0007669"/>
    <property type="project" value="InterPro"/>
</dbReference>
<dbReference type="InterPro" id="IPR009078">
    <property type="entry name" value="Ferritin-like_SF"/>
</dbReference>
<dbReference type="SUPFAM" id="SSF47240">
    <property type="entry name" value="Ferritin-like"/>
    <property type="match status" value="1"/>
</dbReference>
<dbReference type="PANTHER" id="PTHR33531:SF10">
    <property type="entry name" value="BLR7895 PROTEIN"/>
    <property type="match status" value="1"/>
</dbReference>
<dbReference type="InterPro" id="IPR012347">
    <property type="entry name" value="Ferritin-like"/>
</dbReference>
<gene>
    <name evidence="3" type="ORF">SAMN04488692_10635</name>
</gene>
<dbReference type="Gene3D" id="1.20.1260.10">
    <property type="match status" value="1"/>
</dbReference>
<accession>A0A1G9LE66</accession>
<evidence type="ECO:0000313" key="4">
    <source>
        <dbReference type="Proteomes" id="UP000199476"/>
    </source>
</evidence>
<dbReference type="Proteomes" id="UP000199476">
    <property type="component" value="Unassembled WGS sequence"/>
</dbReference>
<reference evidence="3 4" key="1">
    <citation type="submission" date="2016-10" db="EMBL/GenBank/DDBJ databases">
        <authorList>
            <person name="de Groot N.N."/>
        </authorList>
    </citation>
    <scope>NUCLEOTIDE SEQUENCE [LARGE SCALE GENOMIC DNA]</scope>
    <source>
        <strain evidence="3 4">SLAS-1</strain>
    </source>
</reference>
<dbReference type="OrthoDB" id="9792569at2"/>
<dbReference type="STRING" id="321763.SAMN04488692_10635"/>
<proteinExistence type="predicted"/>
<dbReference type="GO" id="GO:0016491">
    <property type="term" value="F:oxidoreductase activity"/>
    <property type="evidence" value="ECO:0007669"/>
    <property type="project" value="InterPro"/>
</dbReference>
<dbReference type="InterPro" id="IPR003251">
    <property type="entry name" value="Rr_diiron-bd_dom"/>
</dbReference>
<dbReference type="RefSeq" id="WP_089759091.1">
    <property type="nucleotide sequence ID" value="NZ_FNGO01000006.1"/>
</dbReference>
<keyword evidence="4" id="KW-1185">Reference proteome</keyword>
<feature type="coiled-coil region" evidence="1">
    <location>
        <begin position="9"/>
        <end position="55"/>
    </location>
</feature>
<evidence type="ECO:0000313" key="3">
    <source>
        <dbReference type="EMBL" id="SDL60238.1"/>
    </source>
</evidence>
<feature type="domain" description="Rubrerythrin diiron-binding" evidence="2">
    <location>
        <begin position="6"/>
        <end position="144"/>
    </location>
</feature>
<dbReference type="Pfam" id="PF02915">
    <property type="entry name" value="Rubrerythrin"/>
    <property type="match status" value="1"/>
</dbReference>
<evidence type="ECO:0000259" key="2">
    <source>
        <dbReference type="Pfam" id="PF02915"/>
    </source>
</evidence>
<protein>
    <submittedName>
        <fullName evidence="3">Rubrerythrin</fullName>
    </submittedName>
</protein>